<feature type="domain" description="Gp5/Type VI secretion system Vgr protein OB-fold" evidence="1">
    <location>
        <begin position="11"/>
        <end position="85"/>
    </location>
</feature>
<protein>
    <submittedName>
        <fullName evidence="2">VgrG protein</fullName>
    </submittedName>
</protein>
<dbReference type="Gene3D" id="2.40.50.230">
    <property type="entry name" value="Gp5 N-terminal domain"/>
    <property type="match status" value="1"/>
</dbReference>
<evidence type="ECO:0000259" key="1">
    <source>
        <dbReference type="Pfam" id="PF04717"/>
    </source>
</evidence>
<evidence type="ECO:0000313" key="2">
    <source>
        <dbReference type="EMBL" id="CAG9931850.1"/>
    </source>
</evidence>
<name>A0ABN8AGG9_9PROT</name>
<gene>
    <name evidence="2" type="ORF">NTG6680_0597</name>
</gene>
<organism evidence="2 3">
    <name type="scientific">Candidatus Nitrotoga arctica</name>
    <dbReference type="NCBI Taxonomy" id="453162"/>
    <lineage>
        <taxon>Bacteria</taxon>
        <taxon>Pseudomonadati</taxon>
        <taxon>Pseudomonadota</taxon>
        <taxon>Betaproteobacteria</taxon>
        <taxon>Nitrosomonadales</taxon>
        <taxon>Gallionellaceae</taxon>
        <taxon>Candidatus Nitrotoga</taxon>
    </lineage>
</organism>
<proteinExistence type="predicted"/>
<keyword evidence="3" id="KW-1185">Reference proteome</keyword>
<dbReference type="InterPro" id="IPR037026">
    <property type="entry name" value="Vgr_OB-fold_dom_sf"/>
</dbReference>
<evidence type="ECO:0000313" key="3">
    <source>
        <dbReference type="Proteomes" id="UP000839052"/>
    </source>
</evidence>
<accession>A0ABN8AGG9</accession>
<dbReference type="SUPFAM" id="SSF69255">
    <property type="entry name" value="gp5 N-terminal domain-like"/>
    <property type="match status" value="1"/>
</dbReference>
<dbReference type="Proteomes" id="UP000839052">
    <property type="component" value="Chromosome"/>
</dbReference>
<dbReference type="Pfam" id="PF04717">
    <property type="entry name" value="Phage_base_V"/>
    <property type="match status" value="1"/>
</dbReference>
<dbReference type="InterPro" id="IPR006531">
    <property type="entry name" value="Gp5/Vgr_OB"/>
</dbReference>
<reference evidence="2 3" key="1">
    <citation type="submission" date="2021-10" db="EMBL/GenBank/DDBJ databases">
        <authorList>
            <person name="Koch H."/>
        </authorList>
    </citation>
    <scope>NUCLEOTIDE SEQUENCE [LARGE SCALE GENOMIC DNA]</scope>
    <source>
        <strain evidence="2">6680</strain>
    </source>
</reference>
<sequence length="171" mass="17845">MSDSGNFFGKYRGMVLNNIDPMQMGRLQVQVPDVAGLIPTTWAMPCVPLAGINMGMFALPIIGSGVWVEFEQGNPDYPIWVGCFWGSAAELPLLSHMVPPAVPGITLQTPLKNGLVISDVPGPTGGIQLQTATGAMISVTDIGIMISNGKGAVINLTGPTVDINLGALTVI</sequence>
<dbReference type="EMBL" id="OU912926">
    <property type="protein sequence ID" value="CAG9931850.1"/>
    <property type="molecule type" value="Genomic_DNA"/>
</dbReference>